<proteinExistence type="predicted"/>
<keyword evidence="2" id="KW-1185">Reference proteome</keyword>
<organism evidence="1 2">
    <name type="scientific">Hibiscus sabdariffa</name>
    <name type="common">roselle</name>
    <dbReference type="NCBI Taxonomy" id="183260"/>
    <lineage>
        <taxon>Eukaryota</taxon>
        <taxon>Viridiplantae</taxon>
        <taxon>Streptophyta</taxon>
        <taxon>Embryophyta</taxon>
        <taxon>Tracheophyta</taxon>
        <taxon>Spermatophyta</taxon>
        <taxon>Magnoliopsida</taxon>
        <taxon>eudicotyledons</taxon>
        <taxon>Gunneridae</taxon>
        <taxon>Pentapetalae</taxon>
        <taxon>rosids</taxon>
        <taxon>malvids</taxon>
        <taxon>Malvales</taxon>
        <taxon>Malvaceae</taxon>
        <taxon>Malvoideae</taxon>
        <taxon>Hibiscus</taxon>
    </lineage>
</organism>
<sequence>MLTWGNKNNEHLAGKCPYDMMRMTETYIKPKNKDLLLSAIWYSEHVNPSSCSSLQRCSEHVCKAIPVKHKSTLGLNPACITHKHELPSLTKMLGLHDYG</sequence>
<dbReference type="EMBL" id="JBBPBN010000050">
    <property type="protein sequence ID" value="KAK8992839.1"/>
    <property type="molecule type" value="Genomic_DNA"/>
</dbReference>
<reference evidence="1 2" key="1">
    <citation type="journal article" date="2024" name="G3 (Bethesda)">
        <title>Genome assembly of Hibiscus sabdariffa L. provides insights into metabolisms of medicinal natural products.</title>
        <authorList>
            <person name="Kim T."/>
        </authorList>
    </citation>
    <scope>NUCLEOTIDE SEQUENCE [LARGE SCALE GENOMIC DNA]</scope>
    <source>
        <strain evidence="1">TK-2024</strain>
        <tissue evidence="1">Old leaves</tissue>
    </source>
</reference>
<name>A0ABR2PX35_9ROSI</name>
<dbReference type="Proteomes" id="UP001396334">
    <property type="component" value="Unassembled WGS sequence"/>
</dbReference>
<evidence type="ECO:0000313" key="2">
    <source>
        <dbReference type="Proteomes" id="UP001396334"/>
    </source>
</evidence>
<accession>A0ABR2PX35</accession>
<gene>
    <name evidence="1" type="ORF">V6N11_048907</name>
</gene>
<protein>
    <submittedName>
        <fullName evidence="1">Uncharacterized protein</fullName>
    </submittedName>
</protein>
<evidence type="ECO:0000313" key="1">
    <source>
        <dbReference type="EMBL" id="KAK8992839.1"/>
    </source>
</evidence>
<comment type="caution">
    <text evidence="1">The sequence shown here is derived from an EMBL/GenBank/DDBJ whole genome shotgun (WGS) entry which is preliminary data.</text>
</comment>